<dbReference type="OrthoDB" id="7870782at2"/>
<gene>
    <name evidence="1" type="ORF">ROTO_19730</name>
</gene>
<evidence type="ECO:0000313" key="2">
    <source>
        <dbReference type="Proteomes" id="UP000037046"/>
    </source>
</evidence>
<protein>
    <submittedName>
        <fullName evidence="1">Uncharacterized protein</fullName>
    </submittedName>
</protein>
<accession>A0A0L6CUT7</accession>
<dbReference type="PATRIC" id="fig|74031.6.peg.2010"/>
<dbReference type="RefSeq" id="WP_050662863.1">
    <property type="nucleotide sequence ID" value="NZ_CP118494.1"/>
</dbReference>
<proteinExistence type="predicted"/>
<name>A0A0L6CUT7_9RHOB</name>
<dbReference type="Proteomes" id="UP000037046">
    <property type="component" value="Unassembled WGS sequence"/>
</dbReference>
<sequence length="69" mass="7957">MINVTAELDQIQTLVGQEGLNTRYRHEPRLRRVIDHLRAEGQAVPPRIKQLHQTLLSEAIEAEFDNMPV</sequence>
<keyword evidence="2" id="KW-1185">Reference proteome</keyword>
<dbReference type="STRING" id="74031.SAMN04488077_104129"/>
<comment type="caution">
    <text evidence="1">The sequence shown here is derived from an EMBL/GenBank/DDBJ whole genome shotgun (WGS) entry which is preliminary data.</text>
</comment>
<dbReference type="AlphaFoldDB" id="A0A0L6CUT7"/>
<organism evidence="1 2">
    <name type="scientific">Roseovarius tolerans</name>
    <dbReference type="NCBI Taxonomy" id="74031"/>
    <lineage>
        <taxon>Bacteria</taxon>
        <taxon>Pseudomonadati</taxon>
        <taxon>Pseudomonadota</taxon>
        <taxon>Alphaproteobacteria</taxon>
        <taxon>Rhodobacterales</taxon>
        <taxon>Roseobacteraceae</taxon>
        <taxon>Roseovarius</taxon>
    </lineage>
</organism>
<reference evidence="2" key="1">
    <citation type="submission" date="2015-07" db="EMBL/GenBank/DDBJ databases">
        <title>Draft Genome Sequence of Roseovarius tolerans EL-164, a producer of N-Acylated Alanine Methyl Esters (NAMEs).</title>
        <authorList>
            <person name="Voget S."/>
            <person name="Bruns H."/>
            <person name="Wagner-Doebler I."/>
            <person name="Schulz S."/>
            <person name="Daniel R."/>
        </authorList>
    </citation>
    <scope>NUCLEOTIDE SEQUENCE [LARGE SCALE GENOMIC DNA]</scope>
    <source>
        <strain evidence="2">EL-164</strain>
    </source>
</reference>
<dbReference type="EMBL" id="LGVV01000023">
    <property type="protein sequence ID" value="KNX41476.1"/>
    <property type="molecule type" value="Genomic_DNA"/>
</dbReference>
<evidence type="ECO:0000313" key="1">
    <source>
        <dbReference type="EMBL" id="KNX41476.1"/>
    </source>
</evidence>